<dbReference type="AlphaFoldDB" id="A0A9D1S510"/>
<keyword evidence="2 7" id="KW-0699">rRNA-binding</keyword>
<dbReference type="Gene3D" id="3.30.160.810">
    <property type="match status" value="1"/>
</dbReference>
<evidence type="ECO:0000256" key="7">
    <source>
        <dbReference type="HAMAP-Rule" id="MF_01325"/>
    </source>
</evidence>
<reference evidence="10" key="1">
    <citation type="submission" date="2020-10" db="EMBL/GenBank/DDBJ databases">
        <authorList>
            <person name="Gilroy R."/>
        </authorList>
    </citation>
    <scope>NUCLEOTIDE SEQUENCE</scope>
    <source>
        <strain evidence="10">ChiSxjej2B14-8506</strain>
    </source>
</reference>
<organism evidence="10 11">
    <name type="scientific">Candidatus Fimadaptatus faecigallinarum</name>
    <dbReference type="NCBI Taxonomy" id="2840814"/>
    <lineage>
        <taxon>Bacteria</taxon>
        <taxon>Bacillati</taxon>
        <taxon>Bacillota</taxon>
        <taxon>Clostridia</taxon>
        <taxon>Eubacteriales</taxon>
        <taxon>Candidatus Fimadaptatus</taxon>
    </lineage>
</organism>
<proteinExistence type="inferred from homology"/>
<gene>
    <name evidence="7 10" type="primary">rplC</name>
    <name evidence="10" type="ORF">IAC59_05470</name>
</gene>
<evidence type="ECO:0000313" key="10">
    <source>
        <dbReference type="EMBL" id="HIU46688.1"/>
    </source>
</evidence>
<dbReference type="HAMAP" id="MF_01325_B">
    <property type="entry name" value="Ribosomal_uL3_B"/>
    <property type="match status" value="1"/>
</dbReference>
<dbReference type="InterPro" id="IPR000597">
    <property type="entry name" value="Ribosomal_uL3"/>
</dbReference>
<dbReference type="GO" id="GO:0022625">
    <property type="term" value="C:cytosolic large ribosomal subunit"/>
    <property type="evidence" value="ECO:0007669"/>
    <property type="project" value="TreeGrafter"/>
</dbReference>
<dbReference type="PANTHER" id="PTHR11229:SF16">
    <property type="entry name" value="LARGE RIBOSOMAL SUBUNIT PROTEIN UL3C"/>
    <property type="match status" value="1"/>
</dbReference>
<evidence type="ECO:0000256" key="4">
    <source>
        <dbReference type="ARBA" id="ARBA00022980"/>
    </source>
</evidence>
<dbReference type="EMBL" id="DVNK01000035">
    <property type="protein sequence ID" value="HIU46688.1"/>
    <property type="molecule type" value="Genomic_DNA"/>
</dbReference>
<dbReference type="InterPro" id="IPR019927">
    <property type="entry name" value="Ribosomal_uL3_bac/org-type"/>
</dbReference>
<reference evidence="10" key="2">
    <citation type="journal article" date="2021" name="PeerJ">
        <title>Extensive microbial diversity within the chicken gut microbiome revealed by metagenomics and culture.</title>
        <authorList>
            <person name="Gilroy R."/>
            <person name="Ravi A."/>
            <person name="Getino M."/>
            <person name="Pursley I."/>
            <person name="Horton D.L."/>
            <person name="Alikhan N.F."/>
            <person name="Baker D."/>
            <person name="Gharbi K."/>
            <person name="Hall N."/>
            <person name="Watson M."/>
            <person name="Adriaenssens E.M."/>
            <person name="Foster-Nyarko E."/>
            <person name="Jarju S."/>
            <person name="Secka A."/>
            <person name="Antonio M."/>
            <person name="Oren A."/>
            <person name="Chaudhuri R.R."/>
            <person name="La Ragione R."/>
            <person name="Hildebrand F."/>
            <person name="Pallen M.J."/>
        </authorList>
    </citation>
    <scope>NUCLEOTIDE SEQUENCE</scope>
    <source>
        <strain evidence="10">ChiSxjej2B14-8506</strain>
    </source>
</reference>
<keyword evidence="4 7" id="KW-0689">Ribosomal protein</keyword>
<dbReference type="PANTHER" id="PTHR11229">
    <property type="entry name" value="50S RIBOSOMAL PROTEIN L3"/>
    <property type="match status" value="1"/>
</dbReference>
<evidence type="ECO:0000256" key="9">
    <source>
        <dbReference type="RuleBase" id="RU003906"/>
    </source>
</evidence>
<sequence>MKKAILGKKIGMTQVFLDDGRVVPVTVVLAGPCTVVQKKTVESDGYEAVQVGFGELTETRAKKLKNKPELGHFKKAGVEPMRVLREFRLDDISSIEVGQKITVAEFAAGERVDVSGVSKGHGYSGVVQRWNQHTGPMKHGSKYHRGVGSMSANSDPSRVFKNKHMPGQYGHENVTVLNLEVVRVDAERNLLLIRGALPGANGATLMIRNSVKA</sequence>
<evidence type="ECO:0000256" key="1">
    <source>
        <dbReference type="ARBA" id="ARBA00006540"/>
    </source>
</evidence>
<name>A0A9D1S510_9FIRM</name>
<evidence type="ECO:0000313" key="11">
    <source>
        <dbReference type="Proteomes" id="UP000824123"/>
    </source>
</evidence>
<comment type="function">
    <text evidence="7 9">One of the primary rRNA binding proteins, it binds directly near the 3'-end of the 23S rRNA, where it nucleates assembly of the 50S subunit.</text>
</comment>
<dbReference type="Gene3D" id="2.40.30.10">
    <property type="entry name" value="Translation factors"/>
    <property type="match status" value="1"/>
</dbReference>
<evidence type="ECO:0000256" key="6">
    <source>
        <dbReference type="ARBA" id="ARBA00035243"/>
    </source>
</evidence>
<protein>
    <recommendedName>
        <fullName evidence="6 7">Large ribosomal subunit protein uL3</fullName>
    </recommendedName>
</protein>
<dbReference type="InterPro" id="IPR019926">
    <property type="entry name" value="Ribosomal_uL3_CS"/>
</dbReference>
<evidence type="ECO:0000256" key="5">
    <source>
        <dbReference type="ARBA" id="ARBA00023274"/>
    </source>
</evidence>
<accession>A0A9D1S510</accession>
<keyword evidence="5 7" id="KW-0687">Ribonucleoprotein</keyword>
<dbReference type="FunFam" id="3.30.160.810:FF:000001">
    <property type="entry name" value="50S ribosomal protein L3"/>
    <property type="match status" value="1"/>
</dbReference>
<comment type="similarity">
    <text evidence="1 7 8">Belongs to the universal ribosomal protein uL3 family.</text>
</comment>
<evidence type="ECO:0000256" key="3">
    <source>
        <dbReference type="ARBA" id="ARBA00022884"/>
    </source>
</evidence>
<comment type="caution">
    <text evidence="10">The sequence shown here is derived from an EMBL/GenBank/DDBJ whole genome shotgun (WGS) entry which is preliminary data.</text>
</comment>
<dbReference type="FunFam" id="2.40.30.10:FF:000004">
    <property type="entry name" value="50S ribosomal protein L3"/>
    <property type="match status" value="1"/>
</dbReference>
<dbReference type="Proteomes" id="UP000824123">
    <property type="component" value="Unassembled WGS sequence"/>
</dbReference>
<evidence type="ECO:0000256" key="2">
    <source>
        <dbReference type="ARBA" id="ARBA00022730"/>
    </source>
</evidence>
<dbReference type="PROSITE" id="PS00474">
    <property type="entry name" value="RIBOSOMAL_L3"/>
    <property type="match status" value="1"/>
</dbReference>
<keyword evidence="3 7" id="KW-0694">RNA-binding</keyword>
<dbReference type="InterPro" id="IPR009000">
    <property type="entry name" value="Transl_B-barrel_sf"/>
</dbReference>
<dbReference type="GO" id="GO:0003735">
    <property type="term" value="F:structural constituent of ribosome"/>
    <property type="evidence" value="ECO:0007669"/>
    <property type="project" value="UniProtKB-UniRule"/>
</dbReference>
<dbReference type="Pfam" id="PF00297">
    <property type="entry name" value="Ribosomal_L3"/>
    <property type="match status" value="1"/>
</dbReference>
<evidence type="ECO:0000256" key="8">
    <source>
        <dbReference type="RuleBase" id="RU003905"/>
    </source>
</evidence>
<dbReference type="SUPFAM" id="SSF50447">
    <property type="entry name" value="Translation proteins"/>
    <property type="match status" value="1"/>
</dbReference>
<dbReference type="GO" id="GO:0019843">
    <property type="term" value="F:rRNA binding"/>
    <property type="evidence" value="ECO:0007669"/>
    <property type="project" value="UniProtKB-UniRule"/>
</dbReference>
<comment type="subunit">
    <text evidence="7 9">Part of the 50S ribosomal subunit. Forms a cluster with proteins L14 and L19.</text>
</comment>
<dbReference type="GO" id="GO:0006412">
    <property type="term" value="P:translation"/>
    <property type="evidence" value="ECO:0007669"/>
    <property type="project" value="UniProtKB-UniRule"/>
</dbReference>
<dbReference type="NCBIfam" id="TIGR03625">
    <property type="entry name" value="L3_bact"/>
    <property type="match status" value="1"/>
</dbReference>